<dbReference type="EnsemblMetazoa" id="G18421.1">
    <property type="protein sequence ID" value="G18421.1:cds"/>
    <property type="gene ID" value="G18421"/>
</dbReference>
<dbReference type="Proteomes" id="UP000005408">
    <property type="component" value="Unassembled WGS sequence"/>
</dbReference>
<reference evidence="2" key="1">
    <citation type="submission" date="2022-08" db="UniProtKB">
        <authorList>
            <consortium name="EnsemblMetazoa"/>
        </authorList>
    </citation>
    <scope>IDENTIFICATION</scope>
    <source>
        <strain evidence="2">05x7-T-G4-1.051#20</strain>
    </source>
</reference>
<evidence type="ECO:0000313" key="2">
    <source>
        <dbReference type="EnsemblMetazoa" id="G18421.1:cds"/>
    </source>
</evidence>
<feature type="region of interest" description="Disordered" evidence="1">
    <location>
        <begin position="1"/>
        <end position="23"/>
    </location>
</feature>
<organism evidence="2 3">
    <name type="scientific">Magallana gigas</name>
    <name type="common">Pacific oyster</name>
    <name type="synonym">Crassostrea gigas</name>
    <dbReference type="NCBI Taxonomy" id="29159"/>
    <lineage>
        <taxon>Eukaryota</taxon>
        <taxon>Metazoa</taxon>
        <taxon>Spiralia</taxon>
        <taxon>Lophotrochozoa</taxon>
        <taxon>Mollusca</taxon>
        <taxon>Bivalvia</taxon>
        <taxon>Autobranchia</taxon>
        <taxon>Pteriomorphia</taxon>
        <taxon>Ostreida</taxon>
        <taxon>Ostreoidea</taxon>
        <taxon>Ostreidae</taxon>
        <taxon>Magallana</taxon>
    </lineage>
</organism>
<accession>A0A8W8JC23</accession>
<sequence>MNYAVPETHNTAYQEQRTPSNADPMYLSPVFSHTESSEIYGFQETESRLDNDEVLEEPTIDRQGRSHNDTQKKRTRSIYKIKRLEKMNNIFHLILVLVFQQIQWCTSQNIYCQEAVDSVTVVESCLTSKEEWNSAAFKKNCSRIAARQNCINAREKFQYLNGLK</sequence>
<dbReference type="AlphaFoldDB" id="A0A8W8JC23"/>
<evidence type="ECO:0000313" key="3">
    <source>
        <dbReference type="Proteomes" id="UP000005408"/>
    </source>
</evidence>
<protein>
    <submittedName>
        <fullName evidence="2">Uncharacterized protein</fullName>
    </submittedName>
</protein>
<name>A0A8W8JC23_MAGGI</name>
<keyword evidence="3" id="KW-1185">Reference proteome</keyword>
<feature type="compositionally biased region" description="Polar residues" evidence="1">
    <location>
        <begin position="8"/>
        <end position="21"/>
    </location>
</feature>
<evidence type="ECO:0000256" key="1">
    <source>
        <dbReference type="SAM" id="MobiDB-lite"/>
    </source>
</evidence>
<proteinExistence type="predicted"/>